<keyword evidence="2" id="KW-0863">Zinc-finger</keyword>
<evidence type="ECO:0000256" key="4">
    <source>
        <dbReference type="SAM" id="MobiDB-lite"/>
    </source>
</evidence>
<keyword evidence="1" id="KW-0479">Metal-binding</keyword>
<evidence type="ECO:0000313" key="6">
    <source>
        <dbReference type="EMBL" id="ORY49850.1"/>
    </source>
</evidence>
<dbReference type="SUPFAM" id="SSF57903">
    <property type="entry name" value="FYVE/PHD zinc finger"/>
    <property type="match status" value="1"/>
</dbReference>
<reference evidence="6 7" key="1">
    <citation type="submission" date="2016-07" db="EMBL/GenBank/DDBJ databases">
        <title>Pervasive Adenine N6-methylation of Active Genes in Fungi.</title>
        <authorList>
            <consortium name="DOE Joint Genome Institute"/>
            <person name="Mondo S.J."/>
            <person name="Dannebaum R.O."/>
            <person name="Kuo R.C."/>
            <person name="Labutti K."/>
            <person name="Haridas S."/>
            <person name="Kuo A."/>
            <person name="Salamov A."/>
            <person name="Ahrendt S.R."/>
            <person name="Lipzen A."/>
            <person name="Sullivan W."/>
            <person name="Andreopoulos W.B."/>
            <person name="Clum A."/>
            <person name="Lindquist E."/>
            <person name="Daum C."/>
            <person name="Ramamoorthy G.K."/>
            <person name="Gryganskyi A."/>
            <person name="Culley D."/>
            <person name="Magnuson J.K."/>
            <person name="James T.Y."/>
            <person name="O'Malley M.A."/>
            <person name="Stajich J.E."/>
            <person name="Spatafora J.W."/>
            <person name="Visel A."/>
            <person name="Grigoriev I.V."/>
        </authorList>
    </citation>
    <scope>NUCLEOTIDE SEQUENCE [LARGE SCALE GENOMIC DNA]</scope>
    <source>
        <strain evidence="6 7">JEL800</strain>
    </source>
</reference>
<sequence length="341" mass="37143">MCVCGTEKDEGLTWPMLSCFKCNQPYHQKCIPNLRNLATLLVGDPFFHFECNQCNEGKKFLVQKISSTIRERLQLVIFNLIHTNAGHKLTDGSMVFQKNIIYEGLEKNWFYMTGHAAIAGERGSIMTTLSQQLTKRVEGLMSLPEHPLPMCTFDGSIKKGNVTRVPVFDVAEDGSIQNANSTVVGGVAGFGSDLYYELSSKTSKRKAPETSSADGASKVPKIRVKGSAKTSVVPPPPVPANASTAELLSHIESLHAHYQQQLEAVDESKRGAEDVSVMSLPTPAWKIITGPTTDVAVLESVLKERDEALHLAEQARDLAEAAFAKSALLEKQLAELTGGSQ</sequence>
<dbReference type="EMBL" id="MCGO01000008">
    <property type="protein sequence ID" value="ORY49850.1"/>
    <property type="molecule type" value="Genomic_DNA"/>
</dbReference>
<evidence type="ECO:0000256" key="3">
    <source>
        <dbReference type="ARBA" id="ARBA00022833"/>
    </source>
</evidence>
<dbReference type="Proteomes" id="UP000193642">
    <property type="component" value="Unassembled WGS sequence"/>
</dbReference>
<proteinExistence type="predicted"/>
<comment type="caution">
    <text evidence="6">The sequence shown here is derived from an EMBL/GenBank/DDBJ whole genome shotgun (WGS) entry which is preliminary data.</text>
</comment>
<organism evidence="6 7">
    <name type="scientific">Rhizoclosmatium globosum</name>
    <dbReference type="NCBI Taxonomy" id="329046"/>
    <lineage>
        <taxon>Eukaryota</taxon>
        <taxon>Fungi</taxon>
        <taxon>Fungi incertae sedis</taxon>
        <taxon>Chytridiomycota</taxon>
        <taxon>Chytridiomycota incertae sedis</taxon>
        <taxon>Chytridiomycetes</taxon>
        <taxon>Chytridiales</taxon>
        <taxon>Chytriomycetaceae</taxon>
        <taxon>Rhizoclosmatium</taxon>
    </lineage>
</organism>
<dbReference type="InterPro" id="IPR001965">
    <property type="entry name" value="Znf_PHD"/>
</dbReference>
<dbReference type="SMART" id="SM00249">
    <property type="entry name" value="PHD"/>
    <property type="match status" value="1"/>
</dbReference>
<evidence type="ECO:0000259" key="5">
    <source>
        <dbReference type="SMART" id="SM00249"/>
    </source>
</evidence>
<evidence type="ECO:0000256" key="2">
    <source>
        <dbReference type="ARBA" id="ARBA00022771"/>
    </source>
</evidence>
<accession>A0A1Y2CS12</accession>
<gene>
    <name evidence="6" type="ORF">BCR33DRAFT_713451</name>
</gene>
<dbReference type="GO" id="GO:0008270">
    <property type="term" value="F:zinc ion binding"/>
    <property type="evidence" value="ECO:0007669"/>
    <property type="project" value="UniProtKB-KW"/>
</dbReference>
<dbReference type="Gene3D" id="3.90.980.20">
    <property type="match status" value="1"/>
</dbReference>
<evidence type="ECO:0000313" key="7">
    <source>
        <dbReference type="Proteomes" id="UP000193642"/>
    </source>
</evidence>
<feature type="domain" description="Zinc finger PHD-type" evidence="5">
    <location>
        <begin position="1"/>
        <end position="55"/>
    </location>
</feature>
<dbReference type="AlphaFoldDB" id="A0A1Y2CS12"/>
<dbReference type="InterPro" id="IPR011011">
    <property type="entry name" value="Znf_FYVE_PHD"/>
</dbReference>
<dbReference type="OrthoDB" id="10033786at2759"/>
<keyword evidence="7" id="KW-1185">Reference proteome</keyword>
<evidence type="ECO:0000256" key="1">
    <source>
        <dbReference type="ARBA" id="ARBA00022723"/>
    </source>
</evidence>
<keyword evidence="3" id="KW-0862">Zinc</keyword>
<protein>
    <recommendedName>
        <fullName evidence="5">Zinc finger PHD-type domain-containing protein</fullName>
    </recommendedName>
</protein>
<name>A0A1Y2CS12_9FUNG</name>
<feature type="region of interest" description="Disordered" evidence="4">
    <location>
        <begin position="201"/>
        <end position="238"/>
    </location>
</feature>